<reference evidence="1 2" key="1">
    <citation type="submission" date="2024-06" db="EMBL/GenBank/DDBJ databases">
        <title>Lysinibacillus zambalefons sp. nov., a Novel Firmicute Isolated from the Poon Bato Zambales Hyperalkaline Spring.</title>
        <authorList>
            <person name="Aja J.A."/>
            <person name="Lazaro J.E.H."/>
            <person name="Llorin L.D."/>
            <person name="Lim K.R."/>
            <person name="Teodosio J."/>
            <person name="Dalisay D.S."/>
        </authorList>
    </citation>
    <scope>NUCLEOTIDE SEQUENCE [LARGE SCALE GENOMIC DNA]</scope>
    <source>
        <strain evidence="1 2">M3</strain>
    </source>
</reference>
<sequence length="493" mass="57176">MKLDHKQSALNFMKVINSNVEYAIKATENSYHSKFFIVVNGDRIENFSKTKRGAEGYIKKYSFSYYDEYFQEMREAGANLEIVELSSFDIIDYYNNAIIWFDTMITRWRIRQGNIYMLTLAKNLECSDNVIKVIESILENSDGNSFPSLSMVGLEEIEENEVVETDTPEASTETIEETNNSITMKLNDEKNGVELYFTDKPSEEIRTQLKSSSFRWSRFNKCWFAKQNGDTLALAELLSSGNIEVTEVSEPFEIEPVEFVDITQFKINEETEKRLIDNSLFNNGKEVGRETKQLQLTLTNLLENTKEVIELADNIYSKNTLINGFNAFCERYTRELNSYLYQRSVNPGWAVTGRGGLNINRYNKKQDQLHNKMGKVVEMLEKQKSILEKYESRIIRNNANKEKQDIDNAIANIDECTIVFTTKKRAVSLRSGFTNDVRCYISANYYIAKIGGCYRVFDNVTNKEICDFKTTDKLDYVKKYVMYLESQRVKQAI</sequence>
<protein>
    <submittedName>
        <fullName evidence="1">Uncharacterized protein</fullName>
    </submittedName>
</protein>
<accession>A0ABV1MRU4</accession>
<organism evidence="1 2">
    <name type="scientific">Lysinibacillus zambalensis</name>
    <dbReference type="NCBI Taxonomy" id="3160866"/>
    <lineage>
        <taxon>Bacteria</taxon>
        <taxon>Bacillati</taxon>
        <taxon>Bacillota</taxon>
        <taxon>Bacilli</taxon>
        <taxon>Bacillales</taxon>
        <taxon>Bacillaceae</taxon>
        <taxon>Lysinibacillus</taxon>
    </lineage>
</organism>
<name>A0ABV1MRU4_9BACI</name>
<keyword evidence="2" id="KW-1185">Reference proteome</keyword>
<comment type="caution">
    <text evidence="1">The sequence shown here is derived from an EMBL/GenBank/DDBJ whole genome shotgun (WGS) entry which is preliminary data.</text>
</comment>
<gene>
    <name evidence="1" type="ORF">ABNX05_11415</name>
</gene>
<dbReference type="Proteomes" id="UP001478862">
    <property type="component" value="Unassembled WGS sequence"/>
</dbReference>
<dbReference type="EMBL" id="JBEGDG010000007">
    <property type="protein sequence ID" value="MEQ6355227.1"/>
    <property type="molecule type" value="Genomic_DNA"/>
</dbReference>
<evidence type="ECO:0000313" key="1">
    <source>
        <dbReference type="EMBL" id="MEQ6355227.1"/>
    </source>
</evidence>
<dbReference type="RefSeq" id="WP_349659856.1">
    <property type="nucleotide sequence ID" value="NZ_JBEGDG010000007.1"/>
</dbReference>
<evidence type="ECO:0000313" key="2">
    <source>
        <dbReference type="Proteomes" id="UP001478862"/>
    </source>
</evidence>
<proteinExistence type="predicted"/>